<evidence type="ECO:0000313" key="1">
    <source>
        <dbReference type="EMBL" id="MBW3097343.1"/>
    </source>
</evidence>
<evidence type="ECO:0008006" key="3">
    <source>
        <dbReference type="Google" id="ProtNLM"/>
    </source>
</evidence>
<sequence>MRTASAPPPHDGRLSALLTRLESVLDNENERIGRDATLDLEQSNALKSRCLYDMAMLMRDGRTAALQRSHARQLAAIRQKLEHNRKRVEAHMEAVRQVTTLLKDVATAADADGTYTADQFMGYEF</sequence>
<accession>A0ABS6WN12</accession>
<keyword evidence="2" id="KW-1185">Reference proteome</keyword>
<protein>
    <recommendedName>
        <fullName evidence="3">Flagellar protein FlgN</fullName>
    </recommendedName>
</protein>
<proteinExistence type="predicted"/>
<name>A0ABS6WN12_9HYPH</name>
<comment type="caution">
    <text evidence="1">The sequence shown here is derived from an EMBL/GenBank/DDBJ whole genome shotgun (WGS) entry which is preliminary data.</text>
</comment>
<gene>
    <name evidence="1" type="ORF">KY465_08630</name>
</gene>
<evidence type="ECO:0000313" key="2">
    <source>
        <dbReference type="Proteomes" id="UP001430804"/>
    </source>
</evidence>
<dbReference type="Proteomes" id="UP001430804">
    <property type="component" value="Unassembled WGS sequence"/>
</dbReference>
<reference evidence="1" key="1">
    <citation type="submission" date="2021-07" db="EMBL/GenBank/DDBJ databases">
        <title>Pseudohoeflea marina sp. nov. a polyhydroxyalcanoate-producing bacterium.</title>
        <authorList>
            <person name="Zheng W."/>
            <person name="Yu S."/>
            <person name="Huang Y."/>
        </authorList>
    </citation>
    <scope>NUCLEOTIDE SEQUENCE</scope>
    <source>
        <strain evidence="1">DP4N28-3</strain>
    </source>
</reference>
<dbReference type="EMBL" id="JAHWQX010000002">
    <property type="protein sequence ID" value="MBW3097343.1"/>
    <property type="molecule type" value="Genomic_DNA"/>
</dbReference>
<organism evidence="1 2">
    <name type="scientific">Pseudohoeflea coraliihabitans</name>
    <dbReference type="NCBI Taxonomy" id="2860393"/>
    <lineage>
        <taxon>Bacteria</taxon>
        <taxon>Pseudomonadati</taxon>
        <taxon>Pseudomonadota</taxon>
        <taxon>Alphaproteobacteria</taxon>
        <taxon>Hyphomicrobiales</taxon>
        <taxon>Rhizobiaceae</taxon>
        <taxon>Pseudohoeflea</taxon>
    </lineage>
</organism>